<accession>A0ABP9DES7</accession>
<dbReference type="Pfam" id="PF01431">
    <property type="entry name" value="Peptidase_M13"/>
    <property type="match status" value="1"/>
</dbReference>
<dbReference type="PRINTS" id="PR00786">
    <property type="entry name" value="NEPRILYSIN"/>
</dbReference>
<evidence type="ECO:0000259" key="8">
    <source>
        <dbReference type="Pfam" id="PF01431"/>
    </source>
</evidence>
<feature type="domain" description="Peptidase M13 N-terminal" evidence="9">
    <location>
        <begin position="49"/>
        <end position="428"/>
    </location>
</feature>
<dbReference type="PROSITE" id="PS51257">
    <property type="entry name" value="PROKAR_LIPOPROTEIN"/>
    <property type="match status" value="1"/>
</dbReference>
<sequence length="686" mass="78129">MNNKLRGTLGTLLAASVAMSCQQGTQDHKEKQELTAAISLEHMDHSITPGDDFYQFVNGSWLKNTEIPAEETRWGSFMELRDKTDSDVLALLKETIENNQYGKETDQYKALKVYEAMMNADARNKAGVSPLKPYLDKIESVQDLTDLNDYFSEEVALTSSFFSLYSYAGLNNPDLMTIYLGPGALGLPERDYYLKEDEKSVQLRQQYLAHVSKMMQYLGADEATASKEAATILEIETKLARPRLDKVARRNPDNRNNPRTLEQLSQMTPAVEWTKIFGELGIQNLEEVLVSQVAYMEELNEVLKSTPIEELKTYMRWTLLNDAANYLSLDIEKQNWTFYMQTLRGAQEQKPMDERNLSRLNRMMGEAIGQLYVDKHFPAEAKAEAEEMISYVVKAFGNRIDQLEWMKAETKEKAKEKLTKCDVKIGYPDKWKDYSALEINEEGSAYAHKVAIGKWALKTNLAKYKKPVDKTEWGMPPQTVNAYFNPLKNEIVFPAAILQPPFYNQHADVAVNFGGIGAVIGHEISHAFDDSGAKFDANGKLRMWWDTSDFEEFQKRGNALSEQYSAIEVLDGVFVNGDLTLGENIGDLGGVLAAYDGLQMYLNDNGRPEAIDNFSPEQRFFISWATIWRSKMREARLRELINTDPHSPAMVRGIQPLLNVDAFYEAFSINEGDQNYIKPEERVRIW</sequence>
<keyword evidence="4" id="KW-0479">Metal-binding</keyword>
<evidence type="ECO:0000313" key="10">
    <source>
        <dbReference type="EMBL" id="GAA4841039.1"/>
    </source>
</evidence>
<evidence type="ECO:0000256" key="1">
    <source>
        <dbReference type="ARBA" id="ARBA00001947"/>
    </source>
</evidence>
<evidence type="ECO:0000256" key="7">
    <source>
        <dbReference type="ARBA" id="ARBA00023049"/>
    </source>
</evidence>
<keyword evidence="7" id="KW-0482">Metalloprotease</keyword>
<dbReference type="RefSeq" id="WP_345372746.1">
    <property type="nucleotide sequence ID" value="NZ_BAABJX010000042.1"/>
</dbReference>
<evidence type="ECO:0000313" key="11">
    <source>
        <dbReference type="Proteomes" id="UP001500298"/>
    </source>
</evidence>
<evidence type="ECO:0000256" key="3">
    <source>
        <dbReference type="ARBA" id="ARBA00022670"/>
    </source>
</evidence>
<evidence type="ECO:0000256" key="2">
    <source>
        <dbReference type="ARBA" id="ARBA00007357"/>
    </source>
</evidence>
<dbReference type="PROSITE" id="PS51885">
    <property type="entry name" value="NEPRILYSIN"/>
    <property type="match status" value="1"/>
</dbReference>
<dbReference type="Proteomes" id="UP001500298">
    <property type="component" value="Unassembled WGS sequence"/>
</dbReference>
<gene>
    <name evidence="10" type="ORF">GCM10023331_27540</name>
</gene>
<keyword evidence="6" id="KW-0862">Zinc</keyword>
<reference evidence="11" key="1">
    <citation type="journal article" date="2019" name="Int. J. Syst. Evol. Microbiol.">
        <title>The Global Catalogue of Microorganisms (GCM) 10K type strain sequencing project: providing services to taxonomists for standard genome sequencing and annotation.</title>
        <authorList>
            <consortium name="The Broad Institute Genomics Platform"/>
            <consortium name="The Broad Institute Genome Sequencing Center for Infectious Disease"/>
            <person name="Wu L."/>
            <person name="Ma J."/>
        </authorList>
    </citation>
    <scope>NUCLEOTIDE SEQUENCE [LARGE SCALE GENOMIC DNA]</scope>
    <source>
        <strain evidence="11">JCM 18326</strain>
    </source>
</reference>
<dbReference type="PANTHER" id="PTHR11733">
    <property type="entry name" value="ZINC METALLOPROTEASE FAMILY M13 NEPRILYSIN-RELATED"/>
    <property type="match status" value="1"/>
</dbReference>
<protein>
    <submittedName>
        <fullName evidence="10">M13 family metallopeptidase</fullName>
    </submittedName>
</protein>
<evidence type="ECO:0000256" key="5">
    <source>
        <dbReference type="ARBA" id="ARBA00022801"/>
    </source>
</evidence>
<keyword evidence="5" id="KW-0378">Hydrolase</keyword>
<dbReference type="InterPro" id="IPR042089">
    <property type="entry name" value="Peptidase_M13_dom_2"/>
</dbReference>
<proteinExistence type="inferred from homology"/>
<dbReference type="EMBL" id="BAABJX010000042">
    <property type="protein sequence ID" value="GAA4841039.1"/>
    <property type="molecule type" value="Genomic_DNA"/>
</dbReference>
<dbReference type="CDD" id="cd08662">
    <property type="entry name" value="M13"/>
    <property type="match status" value="1"/>
</dbReference>
<dbReference type="Pfam" id="PF05649">
    <property type="entry name" value="Peptidase_M13_N"/>
    <property type="match status" value="1"/>
</dbReference>
<name>A0ABP9DES7_9BACT</name>
<dbReference type="Gene3D" id="1.10.1380.10">
    <property type="entry name" value="Neutral endopeptidase , domain2"/>
    <property type="match status" value="1"/>
</dbReference>
<dbReference type="InterPro" id="IPR024079">
    <property type="entry name" value="MetalloPept_cat_dom_sf"/>
</dbReference>
<keyword evidence="3" id="KW-0645">Protease</keyword>
<comment type="cofactor">
    <cofactor evidence="1">
        <name>Zn(2+)</name>
        <dbReference type="ChEBI" id="CHEBI:29105"/>
    </cofactor>
</comment>
<evidence type="ECO:0000256" key="6">
    <source>
        <dbReference type="ARBA" id="ARBA00022833"/>
    </source>
</evidence>
<dbReference type="SUPFAM" id="SSF55486">
    <property type="entry name" value="Metalloproteases ('zincins'), catalytic domain"/>
    <property type="match status" value="1"/>
</dbReference>
<dbReference type="InterPro" id="IPR000718">
    <property type="entry name" value="Peptidase_M13"/>
</dbReference>
<dbReference type="InterPro" id="IPR008753">
    <property type="entry name" value="Peptidase_M13_N"/>
</dbReference>
<comment type="caution">
    <text evidence="10">The sequence shown here is derived from an EMBL/GenBank/DDBJ whole genome shotgun (WGS) entry which is preliminary data.</text>
</comment>
<feature type="domain" description="Peptidase M13 C-terminal" evidence="8">
    <location>
        <begin position="481"/>
        <end position="683"/>
    </location>
</feature>
<dbReference type="PANTHER" id="PTHR11733:SF167">
    <property type="entry name" value="FI17812P1-RELATED"/>
    <property type="match status" value="1"/>
</dbReference>
<dbReference type="InterPro" id="IPR018497">
    <property type="entry name" value="Peptidase_M13_C"/>
</dbReference>
<evidence type="ECO:0000256" key="4">
    <source>
        <dbReference type="ARBA" id="ARBA00022723"/>
    </source>
</evidence>
<evidence type="ECO:0000259" key="9">
    <source>
        <dbReference type="Pfam" id="PF05649"/>
    </source>
</evidence>
<comment type="similarity">
    <text evidence="2">Belongs to the peptidase M13 family.</text>
</comment>
<keyword evidence="11" id="KW-1185">Reference proteome</keyword>
<organism evidence="10 11">
    <name type="scientific">Algivirga pacifica</name>
    <dbReference type="NCBI Taxonomy" id="1162670"/>
    <lineage>
        <taxon>Bacteria</taxon>
        <taxon>Pseudomonadati</taxon>
        <taxon>Bacteroidota</taxon>
        <taxon>Cytophagia</taxon>
        <taxon>Cytophagales</taxon>
        <taxon>Flammeovirgaceae</taxon>
        <taxon>Algivirga</taxon>
    </lineage>
</organism>
<dbReference type="Gene3D" id="3.40.390.10">
    <property type="entry name" value="Collagenase (Catalytic Domain)"/>
    <property type="match status" value="1"/>
</dbReference>